<dbReference type="KEGG" id="mmob:F6R98_20045"/>
<protein>
    <submittedName>
        <fullName evidence="3">Toprim domain-containing protein</fullName>
    </submittedName>
</protein>
<dbReference type="Pfam" id="PF08707">
    <property type="entry name" value="PriCT_2"/>
    <property type="match status" value="1"/>
</dbReference>
<dbReference type="InterPro" id="IPR014819">
    <property type="entry name" value="PriCT_2"/>
</dbReference>
<keyword evidence="4" id="KW-1185">Reference proteome</keyword>
<evidence type="ECO:0000259" key="2">
    <source>
        <dbReference type="Pfam" id="PF13362"/>
    </source>
</evidence>
<dbReference type="AlphaFoldDB" id="A0A5Q0BL22"/>
<dbReference type="EMBL" id="CP044205">
    <property type="protein sequence ID" value="QFY44635.1"/>
    <property type="molecule type" value="Genomic_DNA"/>
</dbReference>
<organism evidence="3 4">
    <name type="scientific">Candidatus Methylospira mobilis</name>
    <dbReference type="NCBI Taxonomy" id="1808979"/>
    <lineage>
        <taxon>Bacteria</taxon>
        <taxon>Pseudomonadati</taxon>
        <taxon>Pseudomonadota</taxon>
        <taxon>Gammaproteobacteria</taxon>
        <taxon>Methylococcales</taxon>
        <taxon>Methylococcaceae</taxon>
        <taxon>Candidatus Methylospira</taxon>
    </lineage>
</organism>
<evidence type="ECO:0000313" key="4">
    <source>
        <dbReference type="Proteomes" id="UP000325755"/>
    </source>
</evidence>
<dbReference type="RefSeq" id="WP_153250597.1">
    <property type="nucleotide sequence ID" value="NZ_CP044205.1"/>
</dbReference>
<accession>A0A5Q0BL22</accession>
<name>A0A5Q0BL22_9GAMM</name>
<evidence type="ECO:0000259" key="1">
    <source>
        <dbReference type="Pfam" id="PF08707"/>
    </source>
</evidence>
<dbReference type="InParanoid" id="A0A5Q0BL22"/>
<feature type="domain" description="Primase C-terminal 2" evidence="1">
    <location>
        <begin position="14"/>
        <end position="84"/>
    </location>
</feature>
<gene>
    <name evidence="3" type="ORF">F6R98_20045</name>
</gene>
<evidence type="ECO:0000313" key="3">
    <source>
        <dbReference type="EMBL" id="QFY44635.1"/>
    </source>
</evidence>
<reference evidence="3 4" key="1">
    <citation type="submission" date="2019-09" db="EMBL/GenBank/DDBJ databases">
        <title>Ecophysiology of the spiral-shaped methanotroph Methylospira mobilis as revealed by the complete genome sequence.</title>
        <authorList>
            <person name="Oshkin I.Y."/>
            <person name="Dedysh S.N."/>
            <person name="Miroshnikov K."/>
            <person name="Danilova O.V."/>
            <person name="Hakobyan A."/>
            <person name="Liesack W."/>
        </authorList>
    </citation>
    <scope>NUCLEOTIDE SEQUENCE [LARGE SCALE GENOMIC DNA]</scope>
    <source>
        <strain evidence="3 4">Shm1</strain>
    </source>
</reference>
<proteinExistence type="predicted"/>
<dbReference type="Gene3D" id="3.40.1360.10">
    <property type="match status" value="1"/>
</dbReference>
<dbReference type="Proteomes" id="UP000325755">
    <property type="component" value="Chromosome"/>
</dbReference>
<dbReference type="InterPro" id="IPR006171">
    <property type="entry name" value="TOPRIM_dom"/>
</dbReference>
<sequence>MSARTQDPITTMAAALGWLSPDCDRSTWVRIGMSIKAALGDAGFDIWDSWSQGADSYRQDDARAAWRSFRTDGKVQAGTLFHMALQAGWEPNGEAVPTLPPPTPKTDPEAERRALLERQRHAAQKAFTLWRQAPAVKQHPYLTAKLIKPHGVRLFRGALLVPLYDGPGRLINLQFIKEDGKKRYLAGGRKSGCYWWIGETVTDTLCMAEGYATAASIHEATGLRCYIAFDAGNLIHVGEAIRAQFPGARLVLCADHDADGIKYATRTAARIGAAIALPDLPGHDFNDMARADHGRA</sequence>
<dbReference type="Pfam" id="PF13362">
    <property type="entry name" value="Toprim_3"/>
    <property type="match status" value="1"/>
</dbReference>
<dbReference type="GO" id="GO:0016817">
    <property type="term" value="F:hydrolase activity, acting on acid anhydrides"/>
    <property type="evidence" value="ECO:0007669"/>
    <property type="project" value="InterPro"/>
</dbReference>
<dbReference type="OrthoDB" id="110640at2"/>
<feature type="domain" description="Toprim" evidence="2">
    <location>
        <begin position="205"/>
        <end position="291"/>
    </location>
</feature>